<sequence>MTGGAGGPAAYLRFLRDNAAFLSAGMLICFTSSYGQTFFISLFAGEIMGDFGLSDGDWGLIYTIATTASAALMVFVGGLTDRLRVRRLAMVAATGLALACVAMATLSGAIALTVTVLALRLFGQGMMSHISAVAMARWFVATRGKALSVASMGFALGQAVLPIIFVALLAVAGWRTLWLVAAALVLLTMPIILRLLQAERTPQSLAAESPAPGMNGLHWTRGAMLRHWLFWLLIPLLLGPPAFGTALFFHQVHLTEVKGWDLLDYVALMPLFMAVSVATTFASGALLDRVGTGRLLAVYLLPFAAAFMLIGWAETLGVAALGLMVLGLGTGAQATVPTAFWAEFYGTRHLGSIKALAMAVMVFGSAIGPGLTGVLIDAGLDFPEQMSAIAAYFVLSAAIAAYAVIRARPTLAPQVDIVGS</sequence>
<evidence type="ECO:0000313" key="6">
    <source>
        <dbReference type="EMBL" id="SDY39578.1"/>
    </source>
</evidence>
<feature type="transmembrane region" description="Helical" evidence="4">
    <location>
        <begin position="295"/>
        <end position="313"/>
    </location>
</feature>
<feature type="transmembrane region" description="Helical" evidence="4">
    <location>
        <begin position="60"/>
        <end position="79"/>
    </location>
</feature>
<organism evidence="6 7">
    <name type="scientific">Jannaschia faecimaris</name>
    <dbReference type="NCBI Taxonomy" id="1244108"/>
    <lineage>
        <taxon>Bacteria</taxon>
        <taxon>Pseudomonadati</taxon>
        <taxon>Pseudomonadota</taxon>
        <taxon>Alphaproteobacteria</taxon>
        <taxon>Rhodobacterales</taxon>
        <taxon>Roseobacteraceae</taxon>
        <taxon>Jannaschia</taxon>
    </lineage>
</organism>
<dbReference type="InterPro" id="IPR011701">
    <property type="entry name" value="MFS"/>
</dbReference>
<dbReference type="Proteomes" id="UP000198914">
    <property type="component" value="Unassembled WGS sequence"/>
</dbReference>
<keyword evidence="7" id="KW-1185">Reference proteome</keyword>
<evidence type="ECO:0000256" key="4">
    <source>
        <dbReference type="SAM" id="Phobius"/>
    </source>
</evidence>
<dbReference type="InterPro" id="IPR036259">
    <property type="entry name" value="MFS_trans_sf"/>
</dbReference>
<feature type="transmembrane region" description="Helical" evidence="4">
    <location>
        <begin position="91"/>
        <end position="115"/>
    </location>
</feature>
<dbReference type="Pfam" id="PF07690">
    <property type="entry name" value="MFS_1"/>
    <property type="match status" value="1"/>
</dbReference>
<feature type="transmembrane region" description="Helical" evidence="4">
    <location>
        <begin position="177"/>
        <end position="196"/>
    </location>
</feature>
<dbReference type="AlphaFoldDB" id="A0A1H3JJI2"/>
<dbReference type="InterPro" id="IPR050327">
    <property type="entry name" value="Proton-linked_MCT"/>
</dbReference>
<keyword evidence="3 4" id="KW-0472">Membrane</keyword>
<feature type="transmembrane region" description="Helical" evidence="4">
    <location>
        <begin position="356"/>
        <end position="376"/>
    </location>
</feature>
<feature type="transmembrane region" description="Helical" evidence="4">
    <location>
        <begin position="20"/>
        <end position="40"/>
    </location>
</feature>
<protein>
    <submittedName>
        <fullName evidence="6">Predicted arabinose efflux permease, MFS family</fullName>
    </submittedName>
</protein>
<evidence type="ECO:0000259" key="5">
    <source>
        <dbReference type="PROSITE" id="PS50850"/>
    </source>
</evidence>
<evidence type="ECO:0000256" key="2">
    <source>
        <dbReference type="ARBA" id="ARBA00022989"/>
    </source>
</evidence>
<dbReference type="InterPro" id="IPR020846">
    <property type="entry name" value="MFS_dom"/>
</dbReference>
<dbReference type="PANTHER" id="PTHR11360:SF308">
    <property type="entry name" value="BLL3089 PROTEIN"/>
    <property type="match status" value="1"/>
</dbReference>
<dbReference type="GO" id="GO:0022857">
    <property type="term" value="F:transmembrane transporter activity"/>
    <property type="evidence" value="ECO:0007669"/>
    <property type="project" value="InterPro"/>
</dbReference>
<feature type="transmembrane region" description="Helical" evidence="4">
    <location>
        <begin position="319"/>
        <end position="344"/>
    </location>
</feature>
<dbReference type="EMBL" id="FNPX01000001">
    <property type="protein sequence ID" value="SDY39578.1"/>
    <property type="molecule type" value="Genomic_DNA"/>
</dbReference>
<feature type="transmembrane region" description="Helical" evidence="4">
    <location>
        <begin position="388"/>
        <end position="405"/>
    </location>
</feature>
<dbReference type="PANTHER" id="PTHR11360">
    <property type="entry name" value="MONOCARBOXYLATE TRANSPORTER"/>
    <property type="match status" value="1"/>
</dbReference>
<dbReference type="PROSITE" id="PS50850">
    <property type="entry name" value="MFS"/>
    <property type="match status" value="1"/>
</dbReference>
<feature type="transmembrane region" description="Helical" evidence="4">
    <location>
        <begin position="152"/>
        <end position="171"/>
    </location>
</feature>
<dbReference type="STRING" id="1244108.SAMN05444004_101341"/>
<gene>
    <name evidence="6" type="ORF">SAMN05444004_101341</name>
</gene>
<evidence type="ECO:0000313" key="7">
    <source>
        <dbReference type="Proteomes" id="UP000198914"/>
    </source>
</evidence>
<feature type="domain" description="Major facilitator superfamily (MFS) profile" evidence="5">
    <location>
        <begin position="21"/>
        <end position="408"/>
    </location>
</feature>
<evidence type="ECO:0000256" key="3">
    <source>
        <dbReference type="ARBA" id="ARBA00023136"/>
    </source>
</evidence>
<evidence type="ECO:0000256" key="1">
    <source>
        <dbReference type="ARBA" id="ARBA00022692"/>
    </source>
</evidence>
<feature type="transmembrane region" description="Helical" evidence="4">
    <location>
        <begin position="121"/>
        <end position="140"/>
    </location>
</feature>
<name>A0A1H3JJI2_9RHOB</name>
<dbReference type="Gene3D" id="1.20.1250.20">
    <property type="entry name" value="MFS general substrate transporter like domains"/>
    <property type="match status" value="2"/>
</dbReference>
<dbReference type="SUPFAM" id="SSF103473">
    <property type="entry name" value="MFS general substrate transporter"/>
    <property type="match status" value="1"/>
</dbReference>
<accession>A0A1H3JJI2</accession>
<keyword evidence="1 4" id="KW-0812">Transmembrane</keyword>
<keyword evidence="2 4" id="KW-1133">Transmembrane helix</keyword>
<feature type="transmembrane region" description="Helical" evidence="4">
    <location>
        <begin position="262"/>
        <end position="283"/>
    </location>
</feature>
<reference evidence="7" key="1">
    <citation type="submission" date="2016-10" db="EMBL/GenBank/DDBJ databases">
        <authorList>
            <person name="Varghese N."/>
            <person name="Submissions S."/>
        </authorList>
    </citation>
    <scope>NUCLEOTIDE SEQUENCE [LARGE SCALE GENOMIC DNA]</scope>
    <source>
        <strain evidence="7">DSM 100420</strain>
    </source>
</reference>
<feature type="transmembrane region" description="Helical" evidence="4">
    <location>
        <begin position="228"/>
        <end position="250"/>
    </location>
</feature>
<proteinExistence type="predicted"/>